<gene>
    <name evidence="1" type="ORF">GALL_176460</name>
</gene>
<accession>A0A1J5S7H6</accession>
<organism evidence="1">
    <name type="scientific">mine drainage metagenome</name>
    <dbReference type="NCBI Taxonomy" id="410659"/>
    <lineage>
        <taxon>unclassified sequences</taxon>
        <taxon>metagenomes</taxon>
        <taxon>ecological metagenomes</taxon>
    </lineage>
</organism>
<sequence>MLQLQGVLRREQLPVVLRMHLDELGALVRAQGAEHAPLGAQDLDLLLKGQRRYLRTVQQLRREFGQGLGLGIRQLQKIHQDLHALLHPVMV</sequence>
<proteinExistence type="predicted"/>
<name>A0A1J5S7H6_9ZZZZ</name>
<evidence type="ECO:0000313" key="1">
    <source>
        <dbReference type="EMBL" id="OIR00189.1"/>
    </source>
</evidence>
<dbReference type="AlphaFoldDB" id="A0A1J5S7H6"/>
<protein>
    <submittedName>
        <fullName evidence="1">Uncharacterized protein</fullName>
    </submittedName>
</protein>
<dbReference type="EMBL" id="MLJW01000097">
    <property type="protein sequence ID" value="OIR00189.1"/>
    <property type="molecule type" value="Genomic_DNA"/>
</dbReference>
<comment type="caution">
    <text evidence="1">The sequence shown here is derived from an EMBL/GenBank/DDBJ whole genome shotgun (WGS) entry which is preliminary data.</text>
</comment>
<reference evidence="1" key="1">
    <citation type="submission" date="2016-10" db="EMBL/GenBank/DDBJ databases">
        <title>Sequence of Gallionella enrichment culture.</title>
        <authorList>
            <person name="Poehlein A."/>
            <person name="Muehling M."/>
            <person name="Daniel R."/>
        </authorList>
    </citation>
    <scope>NUCLEOTIDE SEQUENCE</scope>
</reference>